<evidence type="ECO:0000256" key="8">
    <source>
        <dbReference type="ARBA" id="ARBA00023242"/>
    </source>
</evidence>
<gene>
    <name evidence="11" type="ORF">niasHT_018913</name>
</gene>
<keyword evidence="4" id="KW-0963">Cytoplasm</keyword>
<evidence type="ECO:0000256" key="1">
    <source>
        <dbReference type="ARBA" id="ARBA00004496"/>
    </source>
</evidence>
<comment type="subcellular location">
    <subcellularLocation>
        <location evidence="1">Cytoplasm</location>
    </subcellularLocation>
    <subcellularLocation>
        <location evidence="2">Nucleus</location>
        <location evidence="2">Nucleolus</location>
    </subcellularLocation>
</comment>
<name>A0ABD2LDP5_9BILA</name>
<dbReference type="GO" id="GO:0005730">
    <property type="term" value="C:nucleolus"/>
    <property type="evidence" value="ECO:0007669"/>
    <property type="project" value="UniProtKB-SubCell"/>
</dbReference>
<dbReference type="InterPro" id="IPR020568">
    <property type="entry name" value="Ribosomal_Su5_D2-typ_SF"/>
</dbReference>
<evidence type="ECO:0000256" key="3">
    <source>
        <dbReference type="ARBA" id="ARBA00006678"/>
    </source>
</evidence>
<keyword evidence="8" id="KW-0539">Nucleus</keyword>
<evidence type="ECO:0000256" key="9">
    <source>
        <dbReference type="ARBA" id="ARBA00030617"/>
    </source>
</evidence>
<keyword evidence="12" id="KW-1185">Reference proteome</keyword>
<feature type="domain" description="Exoribonuclease phosphorolytic" evidence="10">
    <location>
        <begin position="44"/>
        <end position="175"/>
    </location>
</feature>
<accession>A0ABD2LDP5</accession>
<dbReference type="GO" id="GO:0003723">
    <property type="term" value="F:RNA binding"/>
    <property type="evidence" value="ECO:0007669"/>
    <property type="project" value="UniProtKB-KW"/>
</dbReference>
<dbReference type="Pfam" id="PF01138">
    <property type="entry name" value="RNase_PH"/>
    <property type="match status" value="1"/>
</dbReference>
<comment type="similarity">
    <text evidence="3">Belongs to the RNase PH family.</text>
</comment>
<comment type="caution">
    <text evidence="11">The sequence shown here is derived from an EMBL/GenBank/DDBJ whole genome shotgun (WGS) entry which is preliminary data.</text>
</comment>
<dbReference type="PANTHER" id="PTHR11097:SF9">
    <property type="entry name" value="EXOSOME COMPLEX COMPONENT RRP43"/>
    <property type="match status" value="1"/>
</dbReference>
<evidence type="ECO:0000256" key="6">
    <source>
        <dbReference type="ARBA" id="ARBA00022835"/>
    </source>
</evidence>
<dbReference type="InterPro" id="IPR050590">
    <property type="entry name" value="Exosome_comp_Rrp42_subfam"/>
</dbReference>
<evidence type="ECO:0000256" key="2">
    <source>
        <dbReference type="ARBA" id="ARBA00004604"/>
    </source>
</evidence>
<dbReference type="Proteomes" id="UP001620626">
    <property type="component" value="Unassembled WGS sequence"/>
</dbReference>
<evidence type="ECO:0000256" key="5">
    <source>
        <dbReference type="ARBA" id="ARBA00022552"/>
    </source>
</evidence>
<dbReference type="GO" id="GO:0005737">
    <property type="term" value="C:cytoplasm"/>
    <property type="evidence" value="ECO:0007669"/>
    <property type="project" value="UniProtKB-SubCell"/>
</dbReference>
<keyword evidence="6" id="KW-0271">Exosome</keyword>
<evidence type="ECO:0000259" key="10">
    <source>
        <dbReference type="Pfam" id="PF01138"/>
    </source>
</evidence>
<dbReference type="SUPFAM" id="SSF54211">
    <property type="entry name" value="Ribosomal protein S5 domain 2-like"/>
    <property type="match status" value="1"/>
</dbReference>
<sequence length="327" mass="35804">MSATIISSTADNIALLKRLEPAQFYEQFLVEGCYPDGRDIAKHRPTIIQCGGATGGHQGSAYVQQAGAHVSCAVQLSLAPDSDDSLFRWELQAMDSVPKDLIGHAQAHLGKILGTDNLLLDPTQMRVTARSSGTGKQFELRWTIHLGIVVLSTDGFLLDALLTAVQAALLDVQVPTRIDYADGKAIDGVFLEGAQDTDDFLLGEEVPLQFDIEKVRVPPPTATDGPGKCRLIKLHQHLVYVPFLLYRSSECKDEDERILLCDPSADLCALVKDRCELIIGAEGRVHSLSFCVSTGAMEQSLMDEMFMLAKRRYTAVSNSLRNCARKE</sequence>
<proteinExistence type="inferred from homology"/>
<evidence type="ECO:0000256" key="7">
    <source>
        <dbReference type="ARBA" id="ARBA00022884"/>
    </source>
</evidence>
<protein>
    <recommendedName>
        <fullName evidence="9">Ribosomal RNA-processing protein 43</fullName>
    </recommendedName>
</protein>
<dbReference type="InterPro" id="IPR027408">
    <property type="entry name" value="PNPase/RNase_PH_dom_sf"/>
</dbReference>
<dbReference type="EMBL" id="JBICBT010000451">
    <property type="protein sequence ID" value="KAL3113298.1"/>
    <property type="molecule type" value="Genomic_DNA"/>
</dbReference>
<reference evidence="11 12" key="1">
    <citation type="submission" date="2024-10" db="EMBL/GenBank/DDBJ databases">
        <authorList>
            <person name="Kim D."/>
        </authorList>
    </citation>
    <scope>NUCLEOTIDE SEQUENCE [LARGE SCALE GENOMIC DNA]</scope>
    <source>
        <strain evidence="11">BH-2024</strain>
    </source>
</reference>
<dbReference type="PANTHER" id="PTHR11097">
    <property type="entry name" value="EXOSOME COMPLEX EXONUCLEASE RIBOSOMAL RNA PROCESSING PROTEIN"/>
    <property type="match status" value="1"/>
</dbReference>
<dbReference type="GO" id="GO:0000178">
    <property type="term" value="C:exosome (RNase complex)"/>
    <property type="evidence" value="ECO:0007669"/>
    <property type="project" value="UniProtKB-KW"/>
</dbReference>
<keyword evidence="7" id="KW-0694">RNA-binding</keyword>
<dbReference type="Gene3D" id="3.30.230.70">
    <property type="entry name" value="GHMP Kinase, N-terminal domain"/>
    <property type="match status" value="1"/>
</dbReference>
<dbReference type="InterPro" id="IPR001247">
    <property type="entry name" value="ExoRNase_PH_dom1"/>
</dbReference>
<evidence type="ECO:0000313" key="11">
    <source>
        <dbReference type="EMBL" id="KAL3113298.1"/>
    </source>
</evidence>
<evidence type="ECO:0000313" key="12">
    <source>
        <dbReference type="Proteomes" id="UP001620626"/>
    </source>
</evidence>
<organism evidence="11 12">
    <name type="scientific">Heterodera trifolii</name>
    <dbReference type="NCBI Taxonomy" id="157864"/>
    <lineage>
        <taxon>Eukaryota</taxon>
        <taxon>Metazoa</taxon>
        <taxon>Ecdysozoa</taxon>
        <taxon>Nematoda</taxon>
        <taxon>Chromadorea</taxon>
        <taxon>Rhabditida</taxon>
        <taxon>Tylenchina</taxon>
        <taxon>Tylenchomorpha</taxon>
        <taxon>Tylenchoidea</taxon>
        <taxon>Heteroderidae</taxon>
        <taxon>Heteroderinae</taxon>
        <taxon>Heterodera</taxon>
    </lineage>
</organism>
<dbReference type="AlphaFoldDB" id="A0ABD2LDP5"/>
<evidence type="ECO:0000256" key="4">
    <source>
        <dbReference type="ARBA" id="ARBA00022490"/>
    </source>
</evidence>
<dbReference type="GO" id="GO:0006364">
    <property type="term" value="P:rRNA processing"/>
    <property type="evidence" value="ECO:0007669"/>
    <property type="project" value="UniProtKB-KW"/>
</dbReference>
<keyword evidence="5" id="KW-0698">rRNA processing</keyword>